<proteinExistence type="predicted"/>
<comment type="caution">
    <text evidence="1">The sequence shown here is derived from an EMBL/GenBank/DDBJ whole genome shotgun (WGS) entry which is preliminary data.</text>
</comment>
<evidence type="ECO:0008006" key="3">
    <source>
        <dbReference type="Google" id="ProtNLM"/>
    </source>
</evidence>
<evidence type="ECO:0000313" key="2">
    <source>
        <dbReference type="Proteomes" id="UP001255416"/>
    </source>
</evidence>
<evidence type="ECO:0000313" key="1">
    <source>
        <dbReference type="EMBL" id="MDU9002606.1"/>
    </source>
</evidence>
<protein>
    <recommendedName>
        <fullName evidence="3">YcxB-like protein domain-containing protein</fullName>
    </recommendedName>
</protein>
<dbReference type="RefSeq" id="WP_316772649.1">
    <property type="nucleotide sequence ID" value="NZ_JASMWN010000001.1"/>
</dbReference>
<dbReference type="EMBL" id="JASMWN010000001">
    <property type="protein sequence ID" value="MDU9002606.1"/>
    <property type="molecule type" value="Genomic_DNA"/>
</dbReference>
<organism evidence="1 2">
    <name type="scientific">Sedimentitalea todarodis</name>
    <dbReference type="NCBI Taxonomy" id="1631240"/>
    <lineage>
        <taxon>Bacteria</taxon>
        <taxon>Pseudomonadati</taxon>
        <taxon>Pseudomonadota</taxon>
        <taxon>Alphaproteobacteria</taxon>
        <taxon>Rhodobacterales</taxon>
        <taxon>Paracoccaceae</taxon>
        <taxon>Sedimentitalea</taxon>
    </lineage>
</organism>
<name>A0ABU3V8U9_9RHOB</name>
<dbReference type="Proteomes" id="UP001255416">
    <property type="component" value="Unassembled WGS sequence"/>
</dbReference>
<sequence length="128" mass="14652">MILILAAIYGVLIALVVKVDAAWWLMALLALPTLPALFDILKDTSAGLRLSQDRLEWYTGKRQGALELSEIEHMQFDTRWDFSVRVTAFLIGNKKVRLPYEAIPPHRTFEVALQDRGLTVKRNHFTVF</sequence>
<accession>A0ABU3V8U9</accession>
<gene>
    <name evidence="1" type="ORF">QO231_01925</name>
</gene>
<keyword evidence="2" id="KW-1185">Reference proteome</keyword>
<reference evidence="2" key="1">
    <citation type="submission" date="2023-05" db="EMBL/GenBank/DDBJ databases">
        <title>Sedimentitalea sp. nov. JM2-8.</title>
        <authorList>
            <person name="Huang J."/>
        </authorList>
    </citation>
    <scope>NUCLEOTIDE SEQUENCE [LARGE SCALE GENOMIC DNA]</scope>
    <source>
        <strain evidence="2">KHS03</strain>
    </source>
</reference>